<evidence type="ECO:0000313" key="4">
    <source>
        <dbReference type="EMBL" id="KAG7397347.1"/>
    </source>
</evidence>
<dbReference type="SMART" id="SM00582">
    <property type="entry name" value="RPR"/>
    <property type="match status" value="1"/>
</dbReference>
<keyword evidence="5" id="KW-1185">Reference proteome</keyword>
<dbReference type="AlphaFoldDB" id="A0A8T1WU53"/>
<dbReference type="Proteomes" id="UP000693981">
    <property type="component" value="Unassembled WGS sequence"/>
</dbReference>
<dbReference type="PANTHER" id="PTHR12460:SF0">
    <property type="entry name" value="CID DOMAIN-CONTAINING PROTEIN-RELATED"/>
    <property type="match status" value="1"/>
</dbReference>
<name>A0A8T1WU53_9STRA</name>
<keyword evidence="1" id="KW-0175">Coiled coil</keyword>
<dbReference type="OrthoDB" id="10069473at2759"/>
<feature type="compositionally biased region" description="Basic and acidic residues" evidence="2">
    <location>
        <begin position="417"/>
        <end position="436"/>
    </location>
</feature>
<gene>
    <name evidence="4" type="primary">RPRD1B</name>
    <name evidence="4" type="ORF">PHYBOEH_000859</name>
</gene>
<dbReference type="GO" id="GO:0031124">
    <property type="term" value="P:mRNA 3'-end processing"/>
    <property type="evidence" value="ECO:0007669"/>
    <property type="project" value="TreeGrafter"/>
</dbReference>
<dbReference type="PROSITE" id="PS51391">
    <property type="entry name" value="CID"/>
    <property type="match status" value="1"/>
</dbReference>
<dbReference type="CDD" id="cd16981">
    <property type="entry name" value="CID_RPRD_like"/>
    <property type="match status" value="1"/>
</dbReference>
<feature type="region of interest" description="Disordered" evidence="2">
    <location>
        <begin position="352"/>
        <end position="534"/>
    </location>
</feature>
<evidence type="ECO:0000256" key="1">
    <source>
        <dbReference type="SAM" id="Coils"/>
    </source>
</evidence>
<sequence>MYSREKLEKLLEHAKMTTQSIQKLSQWMLANRQHLDEMVEVWGQKLREGDADNQIVCLYVANDAMQVGVRKFGRHIAAVFEEKLVDIVQFVMRDGEEKVKRCAIKIVGIWKERNVVTAALLAMLENVCAGKPPVEPQVEVEKSDDRVKLLQEMTSESAVEKMLEDLPEVPESTATTQVATHLQELVNATISADMLSDRMFQLESSISVFHHACGEEDDENEVVKDEGAGYKPFPTTGGVAWSKMDQQVYDLDLDRSRGHVQQYRDNLQDQTAKREAVMQKLRALEKMDLFSLPVGTITEEEAGEQERVLERLYNLACDAEAQELKQLEEQRAEFSARQASIAASATDPLYNLGYQENTSSTYHAPTTPTRGRSSSSNDHHSYSNGHRSYGYDHHDRPHRSSPTPLRRHNSASAVTERAFDDRYNDHHRYEKNDRYGYDSPSSSKRPKLHHAHSMESQNVQWQEASRYSPRGGAPTDHYAAVERERTPYSPRDNAYSPRGRMYQPPSHERPRRSRWDSMPEDRYNSNHYDDHRRW</sequence>
<organism evidence="4 5">
    <name type="scientific">Phytophthora boehmeriae</name>
    <dbReference type="NCBI Taxonomy" id="109152"/>
    <lineage>
        <taxon>Eukaryota</taxon>
        <taxon>Sar</taxon>
        <taxon>Stramenopiles</taxon>
        <taxon>Oomycota</taxon>
        <taxon>Peronosporomycetes</taxon>
        <taxon>Peronosporales</taxon>
        <taxon>Peronosporaceae</taxon>
        <taxon>Phytophthora</taxon>
    </lineage>
</organism>
<comment type="caution">
    <text evidence="4">The sequence shown here is derived from an EMBL/GenBank/DDBJ whole genome shotgun (WGS) entry which is preliminary data.</text>
</comment>
<feature type="coiled-coil region" evidence="1">
    <location>
        <begin position="260"/>
        <end position="287"/>
    </location>
</feature>
<evidence type="ECO:0000313" key="5">
    <source>
        <dbReference type="Proteomes" id="UP000693981"/>
    </source>
</evidence>
<evidence type="ECO:0000256" key="2">
    <source>
        <dbReference type="SAM" id="MobiDB-lite"/>
    </source>
</evidence>
<dbReference type="Pfam" id="PF04818">
    <property type="entry name" value="CID"/>
    <property type="match status" value="1"/>
</dbReference>
<accession>A0A8T1WU53</accession>
<feature type="compositionally biased region" description="Polar residues" evidence="2">
    <location>
        <begin position="454"/>
        <end position="465"/>
    </location>
</feature>
<feature type="domain" description="CID" evidence="3">
    <location>
        <begin position="1"/>
        <end position="132"/>
    </location>
</feature>
<dbReference type="GO" id="GO:0000993">
    <property type="term" value="F:RNA polymerase II complex binding"/>
    <property type="evidence" value="ECO:0007669"/>
    <property type="project" value="TreeGrafter"/>
</dbReference>
<protein>
    <submittedName>
        <fullName evidence="4">Regulation of nuclear pre-mRNA domain containing protein 1B</fullName>
    </submittedName>
</protein>
<feature type="compositionally biased region" description="Polar residues" evidence="2">
    <location>
        <begin position="354"/>
        <end position="372"/>
    </location>
</feature>
<proteinExistence type="predicted"/>
<dbReference type="PANTHER" id="PTHR12460">
    <property type="entry name" value="CYCLIN-DEPENDENT KINASE INHIBITOR-RELATED PROTEIN"/>
    <property type="match status" value="1"/>
</dbReference>
<dbReference type="EMBL" id="JAGDFL010000116">
    <property type="protein sequence ID" value="KAG7397347.1"/>
    <property type="molecule type" value="Genomic_DNA"/>
</dbReference>
<reference evidence="4" key="1">
    <citation type="submission" date="2021-02" db="EMBL/GenBank/DDBJ databases">
        <authorList>
            <person name="Palmer J.M."/>
        </authorList>
    </citation>
    <scope>NUCLEOTIDE SEQUENCE</scope>
    <source>
        <strain evidence="4">SCRP23</strain>
    </source>
</reference>
<evidence type="ECO:0000259" key="3">
    <source>
        <dbReference type="PROSITE" id="PS51391"/>
    </source>
</evidence>
<feature type="compositionally biased region" description="Basic and acidic residues" evidence="2">
    <location>
        <begin position="513"/>
        <end position="534"/>
    </location>
</feature>
<dbReference type="InterPro" id="IPR006569">
    <property type="entry name" value="CID_dom"/>
</dbReference>